<dbReference type="GO" id="GO:0051287">
    <property type="term" value="F:NAD binding"/>
    <property type="evidence" value="ECO:0007669"/>
    <property type="project" value="InterPro"/>
</dbReference>
<gene>
    <name evidence="2" type="primary">PLEST007450</name>
    <name evidence="2" type="ORF">PLESTB_000065600</name>
</gene>
<feature type="domain" description="Semialdehyde dehydrogenase NAD-binding" evidence="1">
    <location>
        <begin position="6"/>
        <end position="126"/>
    </location>
</feature>
<sequence length="236" mass="25051">MASGLTAVVLGATGAIGEALVNQLVVHPKFKRVVTVGRRALEAVPAESERKAELVQATVNMDALETEAKQAFSGADVVFCALGTTRKVAGSAEAFIKVDLDYVAAGARLAMEAGAPHFSLVSAQGANHKCPANDFALFHPLLYTRTKGLAEQAVLHAGFQRVSLFRPGLLDRGAKARGGEKMFLGCLSNIHVKEVARLMILDVLRDPSTAQPVMRFEMGDLMKAAKQTDQAPAPSK</sequence>
<dbReference type="GO" id="GO:0005737">
    <property type="term" value="C:cytoplasm"/>
    <property type="evidence" value="ECO:0007669"/>
    <property type="project" value="TreeGrafter"/>
</dbReference>
<reference evidence="2 3" key="1">
    <citation type="journal article" date="2023" name="Commun. Biol.">
        <title>Reorganization of the ancestral sex-determining regions during the evolution of trioecy in Pleodorina starrii.</title>
        <authorList>
            <person name="Takahashi K."/>
            <person name="Suzuki S."/>
            <person name="Kawai-Toyooka H."/>
            <person name="Yamamoto K."/>
            <person name="Hamaji T."/>
            <person name="Ootsuki R."/>
            <person name="Yamaguchi H."/>
            <person name="Kawachi M."/>
            <person name="Higashiyama T."/>
            <person name="Nozaki H."/>
        </authorList>
    </citation>
    <scope>NUCLEOTIDE SEQUENCE [LARGE SCALE GENOMIC DNA]</scope>
    <source>
        <strain evidence="2 3">NIES-4479</strain>
    </source>
</reference>
<dbReference type="GO" id="GO:0051170">
    <property type="term" value="P:import into nucleus"/>
    <property type="evidence" value="ECO:0007669"/>
    <property type="project" value="TreeGrafter"/>
</dbReference>
<evidence type="ECO:0000259" key="1">
    <source>
        <dbReference type="SMART" id="SM00859"/>
    </source>
</evidence>
<protein>
    <recommendedName>
        <fullName evidence="1">Semialdehyde dehydrogenase NAD-binding domain-containing protein</fullName>
    </recommendedName>
</protein>
<dbReference type="EMBL" id="BRXU01000001">
    <property type="protein sequence ID" value="GLC48158.1"/>
    <property type="molecule type" value="Genomic_DNA"/>
</dbReference>
<dbReference type="GO" id="GO:0016620">
    <property type="term" value="F:oxidoreductase activity, acting on the aldehyde or oxo group of donors, NAD or NADP as acceptor"/>
    <property type="evidence" value="ECO:0007669"/>
    <property type="project" value="InterPro"/>
</dbReference>
<dbReference type="InterPro" id="IPR036291">
    <property type="entry name" value="NAD(P)-bd_dom_sf"/>
</dbReference>
<evidence type="ECO:0000313" key="3">
    <source>
        <dbReference type="Proteomes" id="UP001165080"/>
    </source>
</evidence>
<accession>A0A9W6BAH4</accession>
<dbReference type="OrthoDB" id="430436at2759"/>
<dbReference type="Pfam" id="PF13460">
    <property type="entry name" value="NAD_binding_10"/>
    <property type="match status" value="1"/>
</dbReference>
<dbReference type="PANTHER" id="PTHR14097:SF7">
    <property type="entry name" value="OXIDOREDUCTASE HTATIP2"/>
    <property type="match status" value="1"/>
</dbReference>
<dbReference type="SMART" id="SM00859">
    <property type="entry name" value="Semialdhyde_dh"/>
    <property type="match status" value="1"/>
</dbReference>
<proteinExistence type="predicted"/>
<dbReference type="PANTHER" id="PTHR14097">
    <property type="entry name" value="OXIDOREDUCTASE HTATIP2"/>
    <property type="match status" value="1"/>
</dbReference>
<keyword evidence="3" id="KW-1185">Reference proteome</keyword>
<dbReference type="SUPFAM" id="SSF51735">
    <property type="entry name" value="NAD(P)-binding Rossmann-fold domains"/>
    <property type="match status" value="1"/>
</dbReference>
<dbReference type="AlphaFoldDB" id="A0A9W6BAH4"/>
<evidence type="ECO:0000313" key="2">
    <source>
        <dbReference type="EMBL" id="GLC48158.1"/>
    </source>
</evidence>
<dbReference type="GO" id="GO:1901607">
    <property type="term" value="P:alpha-amino acid biosynthetic process"/>
    <property type="evidence" value="ECO:0007669"/>
    <property type="project" value="UniProtKB-ARBA"/>
</dbReference>
<dbReference type="Gene3D" id="3.40.50.720">
    <property type="entry name" value="NAD(P)-binding Rossmann-like Domain"/>
    <property type="match status" value="1"/>
</dbReference>
<dbReference type="Proteomes" id="UP001165080">
    <property type="component" value="Unassembled WGS sequence"/>
</dbReference>
<name>A0A9W6BAH4_9CHLO</name>
<comment type="caution">
    <text evidence="2">The sequence shown here is derived from an EMBL/GenBank/DDBJ whole genome shotgun (WGS) entry which is preliminary data.</text>
</comment>
<dbReference type="InterPro" id="IPR000534">
    <property type="entry name" value="Semialdehyde_DH_NAD-bd"/>
</dbReference>
<organism evidence="2 3">
    <name type="scientific">Pleodorina starrii</name>
    <dbReference type="NCBI Taxonomy" id="330485"/>
    <lineage>
        <taxon>Eukaryota</taxon>
        <taxon>Viridiplantae</taxon>
        <taxon>Chlorophyta</taxon>
        <taxon>core chlorophytes</taxon>
        <taxon>Chlorophyceae</taxon>
        <taxon>CS clade</taxon>
        <taxon>Chlamydomonadales</taxon>
        <taxon>Volvocaceae</taxon>
        <taxon>Pleodorina</taxon>
    </lineage>
</organism>
<dbReference type="InterPro" id="IPR016040">
    <property type="entry name" value="NAD(P)-bd_dom"/>
</dbReference>